<feature type="coiled-coil region" evidence="1">
    <location>
        <begin position="18"/>
        <end position="45"/>
    </location>
</feature>
<dbReference type="Proteomes" id="UP000035680">
    <property type="component" value="Unassembled WGS sequence"/>
</dbReference>
<keyword evidence="2" id="KW-1185">Reference proteome</keyword>
<evidence type="ECO:0000313" key="2">
    <source>
        <dbReference type="Proteomes" id="UP000035680"/>
    </source>
</evidence>
<evidence type="ECO:0000313" key="3">
    <source>
        <dbReference type="WBParaSite" id="SVE_0958600.1"/>
    </source>
</evidence>
<sequence length="192" mass="21865">MNKINQNEEENFRKCALRKNKKAALDDTSNDLDIAQNNFDLLQRKVDKTITSEKDDLFKKIASISKNLDKKKELKMLLQNGYSQQRTAEIDSEIQKLMKLLGEEKTIVASSDTKHSQMKTDIQSTNAVIEGHKSKVSHLDETIAGTKGRIKELLSQKNAIIPHLDMIKMCFIDSSHLHHPQKSTMVNSDIMD</sequence>
<protein>
    <submittedName>
        <fullName evidence="3">Uncharacterized protein</fullName>
    </submittedName>
</protein>
<accession>A0A0K0FKM2</accession>
<reference evidence="3" key="2">
    <citation type="submission" date="2015-08" db="UniProtKB">
        <authorList>
            <consortium name="WormBaseParasite"/>
        </authorList>
    </citation>
    <scope>IDENTIFICATION</scope>
</reference>
<evidence type="ECO:0000256" key="1">
    <source>
        <dbReference type="SAM" id="Coils"/>
    </source>
</evidence>
<dbReference type="AlphaFoldDB" id="A0A0K0FKM2"/>
<dbReference type="WBParaSite" id="SVE_0958600.1">
    <property type="protein sequence ID" value="SVE_0958600.1"/>
    <property type="gene ID" value="SVE_0958600"/>
</dbReference>
<proteinExistence type="predicted"/>
<reference evidence="2" key="1">
    <citation type="submission" date="2014-07" db="EMBL/GenBank/DDBJ databases">
        <authorList>
            <person name="Martin A.A"/>
            <person name="De Silva N."/>
        </authorList>
    </citation>
    <scope>NUCLEOTIDE SEQUENCE</scope>
</reference>
<dbReference type="STRING" id="75913.A0A0K0FKM2"/>
<name>A0A0K0FKM2_STRVS</name>
<organism evidence="2 3">
    <name type="scientific">Strongyloides venezuelensis</name>
    <name type="common">Threadworm</name>
    <dbReference type="NCBI Taxonomy" id="75913"/>
    <lineage>
        <taxon>Eukaryota</taxon>
        <taxon>Metazoa</taxon>
        <taxon>Ecdysozoa</taxon>
        <taxon>Nematoda</taxon>
        <taxon>Chromadorea</taxon>
        <taxon>Rhabditida</taxon>
        <taxon>Tylenchina</taxon>
        <taxon>Panagrolaimomorpha</taxon>
        <taxon>Strongyloidoidea</taxon>
        <taxon>Strongyloididae</taxon>
        <taxon>Strongyloides</taxon>
    </lineage>
</organism>
<keyword evidence="1" id="KW-0175">Coiled coil</keyword>